<protein>
    <submittedName>
        <fullName evidence="3">Uncharacterized protein</fullName>
    </submittedName>
</protein>
<keyword evidence="2" id="KW-1133">Transmembrane helix</keyword>
<keyword evidence="4" id="KW-1185">Reference proteome</keyword>
<proteinExistence type="predicted"/>
<keyword evidence="2" id="KW-0812">Transmembrane</keyword>
<evidence type="ECO:0000256" key="2">
    <source>
        <dbReference type="SAM" id="Phobius"/>
    </source>
</evidence>
<evidence type="ECO:0000313" key="3">
    <source>
        <dbReference type="EMBL" id="CAB3226407.1"/>
    </source>
</evidence>
<dbReference type="EMBL" id="CADEBC010000208">
    <property type="protein sequence ID" value="CAB3226407.1"/>
    <property type="molecule type" value="Genomic_DNA"/>
</dbReference>
<evidence type="ECO:0000256" key="1">
    <source>
        <dbReference type="SAM" id="MobiDB-lite"/>
    </source>
</evidence>
<reference evidence="3 4" key="1">
    <citation type="submission" date="2020-04" db="EMBL/GenBank/DDBJ databases">
        <authorList>
            <person name="Wallbank WR R."/>
            <person name="Pardo Diaz C."/>
            <person name="Kozak K."/>
            <person name="Martin S."/>
            <person name="Jiggins C."/>
            <person name="Moest M."/>
            <person name="Warren A I."/>
            <person name="Byers J.R.P. K."/>
            <person name="Montejo-Kovacevich G."/>
            <person name="Yen C E."/>
        </authorList>
    </citation>
    <scope>NUCLEOTIDE SEQUENCE [LARGE SCALE GENOMIC DNA]</scope>
</reference>
<sequence length="217" mass="24828">MPYRYSIFKTDQCQCQVLRTGFRTVAKEMEGVTLMTRGRSLYDLQKSSETVTFKHNVISTIIHTLYNQCATYNLKYCAIAGFKIQEGYVRNALKDFLIMACFLVANFVVFVTILTKTLVHVYYVVFAFMQWLARSHHVAKQPIPDAETMNSSVTKLAEGFFNIKKDECNWSVSPDPSVHWRKDKVLLTTQDTSTNCPYQDGLQRVSNNNKGTVTSES</sequence>
<dbReference type="Proteomes" id="UP000494106">
    <property type="component" value="Unassembled WGS sequence"/>
</dbReference>
<feature type="transmembrane region" description="Helical" evidence="2">
    <location>
        <begin position="96"/>
        <end position="115"/>
    </location>
</feature>
<organism evidence="3 4">
    <name type="scientific">Arctia plantaginis</name>
    <name type="common">Wood tiger moth</name>
    <name type="synonym">Phalaena plantaginis</name>
    <dbReference type="NCBI Taxonomy" id="874455"/>
    <lineage>
        <taxon>Eukaryota</taxon>
        <taxon>Metazoa</taxon>
        <taxon>Ecdysozoa</taxon>
        <taxon>Arthropoda</taxon>
        <taxon>Hexapoda</taxon>
        <taxon>Insecta</taxon>
        <taxon>Pterygota</taxon>
        <taxon>Neoptera</taxon>
        <taxon>Endopterygota</taxon>
        <taxon>Lepidoptera</taxon>
        <taxon>Glossata</taxon>
        <taxon>Ditrysia</taxon>
        <taxon>Noctuoidea</taxon>
        <taxon>Erebidae</taxon>
        <taxon>Arctiinae</taxon>
        <taxon>Arctia</taxon>
    </lineage>
</organism>
<feature type="compositionally biased region" description="Polar residues" evidence="1">
    <location>
        <begin position="204"/>
        <end position="217"/>
    </location>
</feature>
<comment type="caution">
    <text evidence="3">The sequence shown here is derived from an EMBL/GenBank/DDBJ whole genome shotgun (WGS) entry which is preliminary data.</text>
</comment>
<dbReference type="AlphaFoldDB" id="A0A8S0Z2F8"/>
<keyword evidence="2" id="KW-0472">Membrane</keyword>
<evidence type="ECO:0000313" key="4">
    <source>
        <dbReference type="Proteomes" id="UP000494106"/>
    </source>
</evidence>
<feature type="region of interest" description="Disordered" evidence="1">
    <location>
        <begin position="198"/>
        <end position="217"/>
    </location>
</feature>
<gene>
    <name evidence="3" type="ORF">APLA_LOCUS2847</name>
</gene>
<name>A0A8S0Z2F8_ARCPL</name>
<accession>A0A8S0Z2F8</accession>
<dbReference type="OrthoDB" id="7405106at2759"/>